<dbReference type="FunFam" id="3.30.160.60:FF:002343">
    <property type="entry name" value="Zinc finger protein 33A"/>
    <property type="match status" value="1"/>
</dbReference>
<accession>A0A8H7VLB5</accession>
<evidence type="ECO:0000256" key="5">
    <source>
        <dbReference type="ARBA" id="ARBA00022833"/>
    </source>
</evidence>
<dbReference type="Proteomes" id="UP000646827">
    <property type="component" value="Unassembled WGS sequence"/>
</dbReference>
<evidence type="ECO:0000256" key="6">
    <source>
        <dbReference type="ARBA" id="ARBA00023015"/>
    </source>
</evidence>
<feature type="compositionally biased region" description="Basic residues" evidence="10">
    <location>
        <begin position="1"/>
        <end position="11"/>
    </location>
</feature>
<sequence>MPPVKKSRRNSNHLSDHPKSNNNLNTESSRPKLFQCKGFGDCHMVFTRSEHLARHTRKHTGEKPYQCIVPGCTRMFSRWDNMMQHTQTHRTNQHPNNNHQRKQQQHPEKIQQQNQEQHQRQRHQAEQTCQGGLMSPISLGSPEQPQWDDVVDDDHDQVVEEIQQHGYQQEQPKIEKMDVVPKQRRLSVADLCNPIHLTLDEFEALEGFARFRETPLFYESLRDLANIAYIEPKPSSSSSSSTASSSTTPLFSSYNYA</sequence>
<keyword evidence="3" id="KW-0677">Repeat</keyword>
<evidence type="ECO:0000256" key="1">
    <source>
        <dbReference type="ARBA" id="ARBA00004123"/>
    </source>
</evidence>
<reference evidence="12 13" key="1">
    <citation type="submission" date="2020-12" db="EMBL/GenBank/DDBJ databases">
        <title>Metabolic potential, ecology and presence of endohyphal bacteria is reflected in genomic diversity of Mucoromycotina.</title>
        <authorList>
            <person name="Muszewska A."/>
            <person name="Okrasinska A."/>
            <person name="Steczkiewicz K."/>
            <person name="Drgas O."/>
            <person name="Orlowska M."/>
            <person name="Perlinska-Lenart U."/>
            <person name="Aleksandrzak-Piekarczyk T."/>
            <person name="Szatraj K."/>
            <person name="Zielenkiewicz U."/>
            <person name="Pilsyk S."/>
            <person name="Malc E."/>
            <person name="Mieczkowski P."/>
            <person name="Kruszewska J.S."/>
            <person name="Biernat P."/>
            <person name="Pawlowska J."/>
        </authorList>
    </citation>
    <scope>NUCLEOTIDE SEQUENCE [LARGE SCALE GENOMIC DNA]</scope>
    <source>
        <strain evidence="12 13">CBS 142.35</strain>
    </source>
</reference>
<keyword evidence="13" id="KW-1185">Reference proteome</keyword>
<dbReference type="InterPro" id="IPR013087">
    <property type="entry name" value="Znf_C2H2_type"/>
</dbReference>
<feature type="domain" description="C2H2-type" evidence="11">
    <location>
        <begin position="34"/>
        <end position="64"/>
    </location>
</feature>
<dbReference type="SMART" id="SM00355">
    <property type="entry name" value="ZnF_C2H2"/>
    <property type="match status" value="2"/>
</dbReference>
<evidence type="ECO:0000256" key="10">
    <source>
        <dbReference type="SAM" id="MobiDB-lite"/>
    </source>
</evidence>
<evidence type="ECO:0000313" key="12">
    <source>
        <dbReference type="EMBL" id="KAG2224825.1"/>
    </source>
</evidence>
<proteinExistence type="predicted"/>
<dbReference type="GO" id="GO:0000433">
    <property type="term" value="P:carbon catabolite repression of transcription from RNA polymerase II promoter by glucose"/>
    <property type="evidence" value="ECO:0007669"/>
    <property type="project" value="TreeGrafter"/>
</dbReference>
<keyword evidence="2" id="KW-0479">Metal-binding</keyword>
<feature type="region of interest" description="Disordered" evidence="10">
    <location>
        <begin position="232"/>
        <end position="257"/>
    </location>
</feature>
<dbReference type="AlphaFoldDB" id="A0A8H7VLB5"/>
<comment type="subcellular location">
    <subcellularLocation>
        <location evidence="1">Nucleus</location>
    </subcellularLocation>
</comment>
<dbReference type="GO" id="GO:0005737">
    <property type="term" value="C:cytoplasm"/>
    <property type="evidence" value="ECO:0007669"/>
    <property type="project" value="TreeGrafter"/>
</dbReference>
<evidence type="ECO:0000256" key="9">
    <source>
        <dbReference type="PROSITE-ProRule" id="PRU00042"/>
    </source>
</evidence>
<keyword evidence="6" id="KW-0805">Transcription regulation</keyword>
<protein>
    <recommendedName>
        <fullName evidence="11">C2H2-type domain-containing protein</fullName>
    </recommendedName>
</protein>
<evidence type="ECO:0000259" key="11">
    <source>
        <dbReference type="PROSITE" id="PS50157"/>
    </source>
</evidence>
<evidence type="ECO:0000256" key="3">
    <source>
        <dbReference type="ARBA" id="ARBA00022737"/>
    </source>
</evidence>
<evidence type="ECO:0000256" key="2">
    <source>
        <dbReference type="ARBA" id="ARBA00022723"/>
    </source>
</evidence>
<dbReference type="InterPro" id="IPR051007">
    <property type="entry name" value="creA/MIG_C2H2-ZnF"/>
</dbReference>
<comment type="caution">
    <text evidence="12">The sequence shown here is derived from an EMBL/GenBank/DDBJ whole genome shotgun (WGS) entry which is preliminary data.</text>
</comment>
<organism evidence="12 13">
    <name type="scientific">Circinella minor</name>
    <dbReference type="NCBI Taxonomy" id="1195481"/>
    <lineage>
        <taxon>Eukaryota</taxon>
        <taxon>Fungi</taxon>
        <taxon>Fungi incertae sedis</taxon>
        <taxon>Mucoromycota</taxon>
        <taxon>Mucoromycotina</taxon>
        <taxon>Mucoromycetes</taxon>
        <taxon>Mucorales</taxon>
        <taxon>Lichtheimiaceae</taxon>
        <taxon>Circinella</taxon>
    </lineage>
</organism>
<dbReference type="Gene3D" id="3.30.160.60">
    <property type="entry name" value="Classic Zinc Finger"/>
    <property type="match status" value="2"/>
</dbReference>
<dbReference type="Pfam" id="PF00096">
    <property type="entry name" value="zf-C2H2"/>
    <property type="match status" value="2"/>
</dbReference>
<evidence type="ECO:0000313" key="13">
    <source>
        <dbReference type="Proteomes" id="UP000646827"/>
    </source>
</evidence>
<dbReference type="GO" id="GO:0005634">
    <property type="term" value="C:nucleus"/>
    <property type="evidence" value="ECO:0007669"/>
    <property type="project" value="UniProtKB-SubCell"/>
</dbReference>
<feature type="compositionally biased region" description="Low complexity" evidence="10">
    <location>
        <begin position="235"/>
        <end position="257"/>
    </location>
</feature>
<feature type="region of interest" description="Disordered" evidence="10">
    <location>
        <begin position="87"/>
        <end position="150"/>
    </location>
</feature>
<gene>
    <name evidence="12" type="ORF">INT45_008007</name>
</gene>
<dbReference type="PANTHER" id="PTHR47428">
    <property type="entry name" value="REGULATORY PROTEIN MIG1-RELATED"/>
    <property type="match status" value="1"/>
</dbReference>
<feature type="domain" description="C2H2-type" evidence="11">
    <location>
        <begin position="65"/>
        <end position="94"/>
    </location>
</feature>
<dbReference type="PANTHER" id="PTHR47428:SF1">
    <property type="entry name" value="REGULATORY PROTEIN MIG1-RELATED"/>
    <property type="match status" value="1"/>
</dbReference>
<dbReference type="GO" id="GO:0000978">
    <property type="term" value="F:RNA polymerase II cis-regulatory region sequence-specific DNA binding"/>
    <property type="evidence" value="ECO:0007669"/>
    <property type="project" value="TreeGrafter"/>
</dbReference>
<dbReference type="PROSITE" id="PS50157">
    <property type="entry name" value="ZINC_FINGER_C2H2_2"/>
    <property type="match status" value="2"/>
</dbReference>
<name>A0A8H7VLB5_9FUNG</name>
<evidence type="ECO:0000256" key="7">
    <source>
        <dbReference type="ARBA" id="ARBA00023163"/>
    </source>
</evidence>
<dbReference type="OrthoDB" id="10018191at2759"/>
<keyword evidence="5" id="KW-0862">Zinc</keyword>
<dbReference type="GO" id="GO:0008270">
    <property type="term" value="F:zinc ion binding"/>
    <property type="evidence" value="ECO:0007669"/>
    <property type="project" value="UniProtKB-KW"/>
</dbReference>
<dbReference type="InterPro" id="IPR036236">
    <property type="entry name" value="Znf_C2H2_sf"/>
</dbReference>
<dbReference type="EMBL" id="JAEPRB010000036">
    <property type="protein sequence ID" value="KAG2224825.1"/>
    <property type="molecule type" value="Genomic_DNA"/>
</dbReference>
<feature type="region of interest" description="Disordered" evidence="10">
    <location>
        <begin position="1"/>
        <end position="29"/>
    </location>
</feature>
<dbReference type="SUPFAM" id="SSF57667">
    <property type="entry name" value="beta-beta-alpha zinc fingers"/>
    <property type="match status" value="1"/>
</dbReference>
<evidence type="ECO:0000256" key="4">
    <source>
        <dbReference type="ARBA" id="ARBA00022771"/>
    </source>
</evidence>
<keyword evidence="8" id="KW-0539">Nucleus</keyword>
<keyword evidence="4 9" id="KW-0863">Zinc-finger</keyword>
<keyword evidence="7" id="KW-0804">Transcription</keyword>
<dbReference type="PROSITE" id="PS00028">
    <property type="entry name" value="ZINC_FINGER_C2H2_1"/>
    <property type="match status" value="1"/>
</dbReference>
<evidence type="ECO:0000256" key="8">
    <source>
        <dbReference type="ARBA" id="ARBA00023242"/>
    </source>
</evidence>